<dbReference type="AlphaFoldDB" id="A0A064CDT9"/>
<dbReference type="EMBL" id="JALN02000003">
    <property type="protein sequence ID" value="KDE96917.1"/>
    <property type="molecule type" value="Genomic_DNA"/>
</dbReference>
<name>A0A064CDT9_9MYCO</name>
<accession>A0A064CDT9</accession>
<organism evidence="1 2">
    <name type="scientific">Mycolicibacterium aromaticivorans JS19b1 = JCM 16368</name>
    <dbReference type="NCBI Taxonomy" id="1440774"/>
    <lineage>
        <taxon>Bacteria</taxon>
        <taxon>Bacillati</taxon>
        <taxon>Actinomycetota</taxon>
        <taxon>Actinomycetes</taxon>
        <taxon>Mycobacteriales</taxon>
        <taxon>Mycobacteriaceae</taxon>
        <taxon>Mycolicibacterium</taxon>
    </lineage>
</organism>
<reference evidence="1" key="1">
    <citation type="submission" date="2014-05" db="EMBL/GenBank/DDBJ databases">
        <title>Genome sequence of Mycobacterium aromaticivorans strain JS19b1T (= DSM 45407T).</title>
        <authorList>
            <person name="Kwak Y."/>
            <person name="Park G.-S."/>
            <person name="Li Q.X."/>
            <person name="Lee S.-E."/>
            <person name="Shin J.-H."/>
        </authorList>
    </citation>
    <scope>NUCLEOTIDE SEQUENCE [LARGE SCALE GENOMIC DNA]</scope>
    <source>
        <strain evidence="1">JS19b1</strain>
    </source>
</reference>
<proteinExistence type="predicted"/>
<keyword evidence="2" id="KW-1185">Reference proteome</keyword>
<gene>
    <name evidence="1" type="ORF">Y900_030250</name>
</gene>
<sequence>MSVNRPYVFELARQLLTALDHDAATEQHLNGIDLQYANAERNGVDRATLDRAAHTLLKLAPADIDEWIRQEYIVDGWLRGYLPLTTDPTDPNMSTWKLSQLADAHYRNAM</sequence>
<dbReference type="Proteomes" id="UP000022835">
    <property type="component" value="Unassembled WGS sequence"/>
</dbReference>
<dbReference type="STRING" id="1440774.Y900_030250"/>
<dbReference type="RefSeq" id="WP_036349367.1">
    <property type="nucleotide sequence ID" value="NZ_JALN02000003.1"/>
</dbReference>
<protein>
    <submittedName>
        <fullName evidence="1">Uncharacterized protein</fullName>
    </submittedName>
</protein>
<evidence type="ECO:0000313" key="1">
    <source>
        <dbReference type="EMBL" id="KDE96917.1"/>
    </source>
</evidence>
<comment type="caution">
    <text evidence="1">The sequence shown here is derived from an EMBL/GenBank/DDBJ whole genome shotgun (WGS) entry which is preliminary data.</text>
</comment>
<evidence type="ECO:0000313" key="2">
    <source>
        <dbReference type="Proteomes" id="UP000022835"/>
    </source>
</evidence>